<name>A0A1F8F459_9BACT</name>
<dbReference type="EMBL" id="MGJM01000005">
    <property type="protein sequence ID" value="OGN07039.1"/>
    <property type="molecule type" value="Genomic_DNA"/>
</dbReference>
<evidence type="ECO:0000313" key="2">
    <source>
        <dbReference type="Proteomes" id="UP000177605"/>
    </source>
</evidence>
<proteinExistence type="predicted"/>
<gene>
    <name evidence="1" type="ORF">A2669_02550</name>
</gene>
<accession>A0A1F8F459</accession>
<evidence type="ECO:0000313" key="1">
    <source>
        <dbReference type="EMBL" id="OGN07039.1"/>
    </source>
</evidence>
<dbReference type="Proteomes" id="UP000177605">
    <property type="component" value="Unassembled WGS sequence"/>
</dbReference>
<dbReference type="AlphaFoldDB" id="A0A1F8F459"/>
<protein>
    <submittedName>
        <fullName evidence="1">Uncharacterized protein</fullName>
    </submittedName>
</protein>
<reference evidence="1 2" key="1">
    <citation type="journal article" date="2016" name="Nat. Commun.">
        <title>Thousands of microbial genomes shed light on interconnected biogeochemical processes in an aquifer system.</title>
        <authorList>
            <person name="Anantharaman K."/>
            <person name="Brown C.T."/>
            <person name="Hug L.A."/>
            <person name="Sharon I."/>
            <person name="Castelle C.J."/>
            <person name="Probst A.J."/>
            <person name="Thomas B.C."/>
            <person name="Singh A."/>
            <person name="Wilkins M.J."/>
            <person name="Karaoz U."/>
            <person name="Brodie E.L."/>
            <person name="Williams K.H."/>
            <person name="Hubbard S.S."/>
            <person name="Banfield J.F."/>
        </authorList>
    </citation>
    <scope>NUCLEOTIDE SEQUENCE [LARGE SCALE GENOMIC DNA]</scope>
</reference>
<comment type="caution">
    <text evidence="1">The sequence shown here is derived from an EMBL/GenBank/DDBJ whole genome shotgun (WGS) entry which is preliminary data.</text>
</comment>
<organism evidence="1 2">
    <name type="scientific">Candidatus Yanofskybacteria bacterium RIFCSPHIGHO2_01_FULL_48_25b</name>
    <dbReference type="NCBI Taxonomy" id="1802672"/>
    <lineage>
        <taxon>Bacteria</taxon>
        <taxon>Candidatus Yanofskyibacteriota</taxon>
    </lineage>
</organism>
<sequence length="120" mass="12895">MLKRNSKQKTHRQKGSVIIFTVLILGTMLAISLTLAEIYLPKIRVIRDAGAGSVGAIYAADSAIEWCIYINRGYPALAQPVMSNGASYTLTPADCAPVPLNNTAVGTFRGISRSLQVITE</sequence>